<accession>A0A9D8KGZ8</accession>
<proteinExistence type="predicted"/>
<protein>
    <submittedName>
        <fullName evidence="1">Uncharacterized protein</fullName>
    </submittedName>
</protein>
<gene>
    <name evidence="1" type="ORF">JW984_12395</name>
</gene>
<reference evidence="1" key="2">
    <citation type="submission" date="2021-01" db="EMBL/GenBank/DDBJ databases">
        <authorList>
            <person name="Hahn C.R."/>
            <person name="Youssef N.H."/>
            <person name="Elshahed M."/>
        </authorList>
    </citation>
    <scope>NUCLEOTIDE SEQUENCE</scope>
    <source>
        <strain evidence="1">Zod_Metabat.24</strain>
    </source>
</reference>
<dbReference type="Proteomes" id="UP000809273">
    <property type="component" value="Unassembled WGS sequence"/>
</dbReference>
<sequence>MDMKTGIKMIAFFLAFSFLFFLNLGLLNNSRLKEQHNIDNLNTDQLNSYDFFISTAYSMDDLTTASVNGKYQNLLMTLNVPGDQSKYGSFKDWGYWSGTTYAGYSNLPPGYWVYVYPNWYIWGSLASSGGTDYGEASVNGKYYNLLRTIYVPSDKTKYGNFKDWGYWSGTTYAGHSNLPTGYWVYVYPNWYIWGNKK</sequence>
<dbReference type="AlphaFoldDB" id="A0A9D8KGZ8"/>
<organism evidence="1 2">
    <name type="scientific">Candidatus Zymogenus saltonus</name>
    <dbReference type="NCBI Taxonomy" id="2844893"/>
    <lineage>
        <taxon>Bacteria</taxon>
        <taxon>Deltaproteobacteria</taxon>
        <taxon>Candidatus Zymogenia</taxon>
        <taxon>Candidatus Zymogeniales</taxon>
        <taxon>Candidatus Zymogenaceae</taxon>
        <taxon>Candidatus Zymogenus</taxon>
    </lineage>
</organism>
<dbReference type="EMBL" id="JAFGIX010000061">
    <property type="protein sequence ID" value="MBN1573987.1"/>
    <property type="molecule type" value="Genomic_DNA"/>
</dbReference>
<evidence type="ECO:0000313" key="2">
    <source>
        <dbReference type="Proteomes" id="UP000809273"/>
    </source>
</evidence>
<evidence type="ECO:0000313" key="1">
    <source>
        <dbReference type="EMBL" id="MBN1573987.1"/>
    </source>
</evidence>
<name>A0A9D8KGZ8_9DELT</name>
<comment type="caution">
    <text evidence="1">The sequence shown here is derived from an EMBL/GenBank/DDBJ whole genome shotgun (WGS) entry which is preliminary data.</text>
</comment>
<reference evidence="1" key="1">
    <citation type="journal article" date="2021" name="Environ. Microbiol.">
        <title>Genomic characterization of three novel Desulfobacterota classes expand the metabolic and phylogenetic diversity of the phylum.</title>
        <authorList>
            <person name="Murphy C.L."/>
            <person name="Biggerstaff J."/>
            <person name="Eichhorn A."/>
            <person name="Ewing E."/>
            <person name="Shahan R."/>
            <person name="Soriano D."/>
            <person name="Stewart S."/>
            <person name="VanMol K."/>
            <person name="Walker R."/>
            <person name="Walters P."/>
            <person name="Elshahed M.S."/>
            <person name="Youssef N.H."/>
        </authorList>
    </citation>
    <scope>NUCLEOTIDE SEQUENCE</scope>
    <source>
        <strain evidence="1">Zod_Metabat.24</strain>
    </source>
</reference>